<dbReference type="InterPro" id="IPR029044">
    <property type="entry name" value="Nucleotide-diphossugar_trans"/>
</dbReference>
<evidence type="ECO:0008006" key="4">
    <source>
        <dbReference type="Google" id="ProtNLM"/>
    </source>
</evidence>
<dbReference type="SUPFAM" id="SSF53448">
    <property type="entry name" value="Nucleotide-diphospho-sugar transferases"/>
    <property type="match status" value="1"/>
</dbReference>
<gene>
    <name evidence="2" type="ORF">BKA15_006925</name>
</gene>
<protein>
    <recommendedName>
        <fullName evidence="4">Glycosyl transferase family 2</fullName>
    </recommendedName>
</protein>
<sequence>MSHSVSVVVYADRPAQELSATLASLDAQSLPAARLQVILATGNGELARRLDRYAQHRPNVLVHHNPGPAEASKHGAAALASGDWTLILGPSVMERRARVLPEALERLTRYAAEQDLDRLTGRVAYRSAAGILDGLFGENSVWSGDVPDRPEPFVLYRTAVLTDPRRHTRRGGVLADYPALYLDPRPSNTPPITRSGVAARWVDGRLRVEVTLRSEAAAMAVADRRLHDQQLRFAVHHPASGLDFWLPTDAPRPDDPDSDKRVARAELDPRRAALGEPLAPGVWELWVSVISPDHTGCRLRIPAADAPSAVLDGLLVATARHGDGLAVDVGATRYPALGALPADGAEVTESVRGTRARLMVPSLHVTGAAAIRGQLVQRDAAAPATLICADGQARVESYLSGLAGTNSLAVAFGGAKPAETGLSLRIDPSGSMAVIATPKPPRPRVIPAPVAPEPEPPSDRPRRTSPKPPPTVLTRLRHRIPAFLEPAAQRLSHNPAARAFYRRVNRSLRPRH</sequence>
<dbReference type="AlphaFoldDB" id="A0A7Y9IES1"/>
<evidence type="ECO:0000313" key="3">
    <source>
        <dbReference type="Proteomes" id="UP000569914"/>
    </source>
</evidence>
<dbReference type="EMBL" id="JACCBU010000001">
    <property type="protein sequence ID" value="NYE75596.1"/>
    <property type="molecule type" value="Genomic_DNA"/>
</dbReference>
<proteinExistence type="predicted"/>
<reference evidence="2 3" key="1">
    <citation type="submission" date="2020-07" db="EMBL/GenBank/DDBJ databases">
        <title>Sequencing the genomes of 1000 actinobacteria strains.</title>
        <authorList>
            <person name="Klenk H.-P."/>
        </authorList>
    </citation>
    <scope>NUCLEOTIDE SEQUENCE [LARGE SCALE GENOMIC DNA]</scope>
    <source>
        <strain evidence="2 3">DSM 22083</strain>
    </source>
</reference>
<evidence type="ECO:0000313" key="2">
    <source>
        <dbReference type="EMBL" id="NYE75596.1"/>
    </source>
</evidence>
<dbReference type="Proteomes" id="UP000569914">
    <property type="component" value="Unassembled WGS sequence"/>
</dbReference>
<feature type="compositionally biased region" description="Pro residues" evidence="1">
    <location>
        <begin position="438"/>
        <end position="455"/>
    </location>
</feature>
<feature type="region of interest" description="Disordered" evidence="1">
    <location>
        <begin position="436"/>
        <end position="473"/>
    </location>
</feature>
<name>A0A7Y9IES1_9ACTN</name>
<keyword evidence="3" id="KW-1185">Reference proteome</keyword>
<dbReference type="RefSeq" id="WP_179758075.1">
    <property type="nucleotide sequence ID" value="NZ_JACCBU010000001.1"/>
</dbReference>
<organism evidence="2 3">
    <name type="scientific">Microlunatus parietis</name>
    <dbReference type="NCBI Taxonomy" id="682979"/>
    <lineage>
        <taxon>Bacteria</taxon>
        <taxon>Bacillati</taxon>
        <taxon>Actinomycetota</taxon>
        <taxon>Actinomycetes</taxon>
        <taxon>Propionibacteriales</taxon>
        <taxon>Propionibacteriaceae</taxon>
        <taxon>Microlunatus</taxon>
    </lineage>
</organism>
<comment type="caution">
    <text evidence="2">The sequence shown here is derived from an EMBL/GenBank/DDBJ whole genome shotgun (WGS) entry which is preliminary data.</text>
</comment>
<evidence type="ECO:0000256" key="1">
    <source>
        <dbReference type="SAM" id="MobiDB-lite"/>
    </source>
</evidence>
<accession>A0A7Y9IES1</accession>